<keyword evidence="1" id="KW-0175">Coiled coil</keyword>
<evidence type="ECO:0000313" key="3">
    <source>
        <dbReference type="Proteomes" id="UP000279422"/>
    </source>
</evidence>
<name>A0A497E3H2_UNCAE</name>
<protein>
    <submittedName>
        <fullName evidence="2">Uncharacterized protein</fullName>
    </submittedName>
</protein>
<dbReference type="Proteomes" id="UP000279422">
    <property type="component" value="Unassembled WGS sequence"/>
</dbReference>
<proteinExistence type="predicted"/>
<organism evidence="2 3">
    <name type="scientific">Aerophobetes bacterium</name>
    <dbReference type="NCBI Taxonomy" id="2030807"/>
    <lineage>
        <taxon>Bacteria</taxon>
        <taxon>Candidatus Aerophobota</taxon>
    </lineage>
</organism>
<sequence length="279" mass="32642">MEKIKTLLAEYLRKRRLLIFVAIVFLLMLSYFDVNVRAANLSEESQIKKQIKQLEKEKLYYQEKIEEIDEKIQILQKELGYGEFSLLLIERYKHSDLSKVFLGGHLLDDFFSEHPVAKGMEIALMVVKVTNNGKKYIRQINASIVDEEGERYYGEGYIRNESMVIVDRYQKGEKLETQLYKKGERIPKIRGKLECRCKNVFYTEWVGVVNTLKLGQIRIFPVAEETEDIMRPGESYEWVFIFIIPENRSIKKFILDCGIAATPTGFPEIYKITISSPKI</sequence>
<accession>A0A497E3H2</accession>
<gene>
    <name evidence="2" type="ORF">DRJ00_05390</name>
</gene>
<reference evidence="2 3" key="1">
    <citation type="submission" date="2018-06" db="EMBL/GenBank/DDBJ databases">
        <title>Extensive metabolic versatility and redundancy in microbially diverse, dynamic hydrothermal sediments.</title>
        <authorList>
            <person name="Dombrowski N."/>
            <person name="Teske A."/>
            <person name="Baker B.J."/>
        </authorList>
    </citation>
    <scope>NUCLEOTIDE SEQUENCE [LARGE SCALE GENOMIC DNA]</scope>
    <source>
        <strain evidence="2">B47_G16</strain>
    </source>
</reference>
<dbReference type="AlphaFoldDB" id="A0A497E3H2"/>
<dbReference type="EMBL" id="QMPZ01000072">
    <property type="protein sequence ID" value="RLE08968.1"/>
    <property type="molecule type" value="Genomic_DNA"/>
</dbReference>
<evidence type="ECO:0000313" key="2">
    <source>
        <dbReference type="EMBL" id="RLE08968.1"/>
    </source>
</evidence>
<evidence type="ECO:0000256" key="1">
    <source>
        <dbReference type="SAM" id="Coils"/>
    </source>
</evidence>
<feature type="coiled-coil region" evidence="1">
    <location>
        <begin position="37"/>
        <end position="78"/>
    </location>
</feature>
<comment type="caution">
    <text evidence="2">The sequence shown here is derived from an EMBL/GenBank/DDBJ whole genome shotgun (WGS) entry which is preliminary data.</text>
</comment>